<dbReference type="Gene3D" id="1.10.45.10">
    <property type="entry name" value="Vanillyl-alcohol Oxidase, Chain A, domain 4"/>
    <property type="match status" value="1"/>
</dbReference>
<dbReference type="Proteomes" id="UP000183561">
    <property type="component" value="Unassembled WGS sequence"/>
</dbReference>
<dbReference type="InterPro" id="IPR016171">
    <property type="entry name" value="Vanillyl_alc_oxidase_C-sub2"/>
</dbReference>
<name>A0A1H4WAM2_9NOCA</name>
<dbReference type="InterPro" id="IPR016167">
    <property type="entry name" value="FAD-bd_PCMH_sub1"/>
</dbReference>
<dbReference type="SUPFAM" id="SSF56176">
    <property type="entry name" value="FAD-binding/transporter-associated domain-like"/>
    <property type="match status" value="1"/>
</dbReference>
<reference evidence="4" key="1">
    <citation type="submission" date="2016-10" db="EMBL/GenBank/DDBJ databases">
        <authorList>
            <person name="Varghese N."/>
            <person name="Submissions S."/>
        </authorList>
    </citation>
    <scope>NUCLEOTIDE SEQUENCE [LARGE SCALE GENOMIC DNA]</scope>
    <source>
        <strain evidence="4">DSM 44498</strain>
    </source>
</reference>
<dbReference type="InterPro" id="IPR007173">
    <property type="entry name" value="ALO_C"/>
</dbReference>
<evidence type="ECO:0000313" key="4">
    <source>
        <dbReference type="Proteomes" id="UP000183561"/>
    </source>
</evidence>
<dbReference type="InterPro" id="IPR036318">
    <property type="entry name" value="FAD-bd_PCMH-like_sf"/>
</dbReference>
<accession>A0A1H4WAM2</accession>
<keyword evidence="1" id="KW-0560">Oxidoreductase</keyword>
<gene>
    <name evidence="3" type="ORF">SAMN04490239_5884</name>
</gene>
<feature type="domain" description="FAD-binding PCMH-type" evidence="2">
    <location>
        <begin position="26"/>
        <end position="195"/>
    </location>
</feature>
<dbReference type="OrthoDB" id="9800184at2"/>
<dbReference type="PIRSF" id="PIRSF000136">
    <property type="entry name" value="LGO_GLO"/>
    <property type="match status" value="1"/>
</dbReference>
<dbReference type="InterPro" id="IPR016169">
    <property type="entry name" value="FAD-bd_PCMH_sub2"/>
</dbReference>
<dbReference type="GO" id="GO:0016020">
    <property type="term" value="C:membrane"/>
    <property type="evidence" value="ECO:0007669"/>
    <property type="project" value="InterPro"/>
</dbReference>
<dbReference type="RefSeq" id="WP_072947278.1">
    <property type="nucleotide sequence ID" value="NZ_FNSV01000005.1"/>
</dbReference>
<dbReference type="Pfam" id="PF01565">
    <property type="entry name" value="FAD_binding_4"/>
    <property type="match status" value="1"/>
</dbReference>
<proteinExistence type="predicted"/>
<dbReference type="InterPro" id="IPR016166">
    <property type="entry name" value="FAD-bd_PCMH"/>
</dbReference>
<organism evidence="3 4">
    <name type="scientific">Rhodococcus koreensis</name>
    <dbReference type="NCBI Taxonomy" id="99653"/>
    <lineage>
        <taxon>Bacteria</taxon>
        <taxon>Bacillati</taxon>
        <taxon>Actinomycetota</taxon>
        <taxon>Actinomycetes</taxon>
        <taxon>Mycobacteriales</taxon>
        <taxon>Nocardiaceae</taxon>
        <taxon>Rhodococcus</taxon>
    </lineage>
</organism>
<dbReference type="PROSITE" id="PS51387">
    <property type="entry name" value="FAD_PCMH"/>
    <property type="match status" value="1"/>
</dbReference>
<evidence type="ECO:0000256" key="1">
    <source>
        <dbReference type="ARBA" id="ARBA00023002"/>
    </source>
</evidence>
<sequence length="422" mass="47132">MPTKLYATPPIPYVTEKPWTNWGGNQACTPAFTVRPKNEQEVLDVVRFAIREGLPVRAVGAGHSFTPIVQTGGVLIDTELLTGVTGTDTTKNRARVLGGTRISDMGAPLWDAGLSLSNQGDIDKQSISGAIATATHGSGINLGSFSSRLRWARIINGHGEVVEVDENDLNTLRAAQVAIGTLGIMTEVELEVSPRYHIKEEITFPTWDETKAGWDQNIADYRHYSFIWCQADDSAALYELPTPAGESMVNRTYTKKYVAANLDEAGEIVTTENRRADRAYKIYAGGYMIPFHELEYYVPAEKGLAAVEAVQNLLTTKHTAERYPIEVRWVQGDDAYLSPFYKRDTTVLSVSGAPGTDYWPYLRDLDALLEDFDARPHWGKIHFLTRDRIEKMYPEYDKFVAVRREFDPDGVFLNDNLRSLVG</sequence>
<evidence type="ECO:0000259" key="2">
    <source>
        <dbReference type="PROSITE" id="PS51387"/>
    </source>
</evidence>
<dbReference type="EMBL" id="FNSV01000005">
    <property type="protein sequence ID" value="SEC89554.1"/>
    <property type="molecule type" value="Genomic_DNA"/>
</dbReference>
<dbReference type="GO" id="GO:0071949">
    <property type="term" value="F:FAD binding"/>
    <property type="evidence" value="ECO:0007669"/>
    <property type="project" value="InterPro"/>
</dbReference>
<dbReference type="AlphaFoldDB" id="A0A1H4WAM2"/>
<dbReference type="InterPro" id="IPR006094">
    <property type="entry name" value="Oxid_FAD_bind_N"/>
</dbReference>
<dbReference type="GO" id="GO:0003885">
    <property type="term" value="F:D-arabinono-1,4-lactone oxidase activity"/>
    <property type="evidence" value="ECO:0007669"/>
    <property type="project" value="InterPro"/>
</dbReference>
<evidence type="ECO:0000313" key="3">
    <source>
        <dbReference type="EMBL" id="SEC89554.1"/>
    </source>
</evidence>
<dbReference type="PANTHER" id="PTHR43762:SF1">
    <property type="entry name" value="D-ARABINONO-1,4-LACTONE OXIDASE"/>
    <property type="match status" value="1"/>
</dbReference>
<dbReference type="InterPro" id="IPR010031">
    <property type="entry name" value="FAD_lactone_oxidase-like"/>
</dbReference>
<protein>
    <submittedName>
        <fullName evidence="3">FAD/FMN-containing dehydrogenase</fullName>
    </submittedName>
</protein>
<dbReference type="PANTHER" id="PTHR43762">
    <property type="entry name" value="L-GULONOLACTONE OXIDASE"/>
    <property type="match status" value="1"/>
</dbReference>
<keyword evidence="4" id="KW-1185">Reference proteome</keyword>
<dbReference type="Gene3D" id="3.30.70.2520">
    <property type="match status" value="1"/>
</dbReference>
<dbReference type="Gene3D" id="3.30.465.10">
    <property type="match status" value="1"/>
</dbReference>
<dbReference type="Pfam" id="PF04030">
    <property type="entry name" value="ALO"/>
    <property type="match status" value="1"/>
</dbReference>
<dbReference type="Gene3D" id="3.30.43.10">
    <property type="entry name" value="Uridine Diphospho-n-acetylenolpyruvylglucosamine Reductase, domain 2"/>
    <property type="match status" value="1"/>
</dbReference>